<feature type="chain" id="PRO_5035255395" evidence="1">
    <location>
        <begin position="23"/>
        <end position="102"/>
    </location>
</feature>
<evidence type="ECO:0000313" key="3">
    <source>
        <dbReference type="Proteomes" id="UP000734854"/>
    </source>
</evidence>
<organism evidence="2 3">
    <name type="scientific">Zingiber officinale</name>
    <name type="common">Ginger</name>
    <name type="synonym">Amomum zingiber</name>
    <dbReference type="NCBI Taxonomy" id="94328"/>
    <lineage>
        <taxon>Eukaryota</taxon>
        <taxon>Viridiplantae</taxon>
        <taxon>Streptophyta</taxon>
        <taxon>Embryophyta</taxon>
        <taxon>Tracheophyta</taxon>
        <taxon>Spermatophyta</taxon>
        <taxon>Magnoliopsida</taxon>
        <taxon>Liliopsida</taxon>
        <taxon>Zingiberales</taxon>
        <taxon>Zingiberaceae</taxon>
        <taxon>Zingiber</taxon>
    </lineage>
</organism>
<evidence type="ECO:0000256" key="1">
    <source>
        <dbReference type="SAM" id="SignalP"/>
    </source>
</evidence>
<reference evidence="2 3" key="1">
    <citation type="submission" date="2020-08" db="EMBL/GenBank/DDBJ databases">
        <title>Plant Genome Project.</title>
        <authorList>
            <person name="Zhang R.-G."/>
        </authorList>
    </citation>
    <scope>NUCLEOTIDE SEQUENCE [LARGE SCALE GENOMIC DNA]</scope>
    <source>
        <tissue evidence="2">Rhizome</tissue>
    </source>
</reference>
<keyword evidence="1" id="KW-0732">Signal</keyword>
<dbReference type="SUPFAM" id="SSF51110">
    <property type="entry name" value="alpha-D-mannose-specific plant lectins"/>
    <property type="match status" value="1"/>
</dbReference>
<sequence length="102" mass="11492">MVVLVMLSAGLLLSLLLPSSMAKNLLYGSDMLHTDESLTNGNNKFIMQSDCNLMFTTMARNLEGKYILVLKHDDHVVIYGIPIWTIPNDETTNRKIAMVTKY</sequence>
<dbReference type="InterPro" id="IPR036426">
    <property type="entry name" value="Bulb-type_lectin_dom_sf"/>
</dbReference>
<evidence type="ECO:0000313" key="2">
    <source>
        <dbReference type="EMBL" id="KAG6476830.1"/>
    </source>
</evidence>
<dbReference type="Gene3D" id="2.90.10.10">
    <property type="entry name" value="Bulb-type lectin domain"/>
    <property type="match status" value="1"/>
</dbReference>
<keyword evidence="3" id="KW-1185">Reference proteome</keyword>
<feature type="signal peptide" evidence="1">
    <location>
        <begin position="1"/>
        <end position="22"/>
    </location>
</feature>
<proteinExistence type="predicted"/>
<dbReference type="EMBL" id="JACMSC010000018">
    <property type="protein sequence ID" value="KAG6476830.1"/>
    <property type="molecule type" value="Genomic_DNA"/>
</dbReference>
<dbReference type="Proteomes" id="UP000734854">
    <property type="component" value="Unassembled WGS sequence"/>
</dbReference>
<comment type="caution">
    <text evidence="2">The sequence shown here is derived from an EMBL/GenBank/DDBJ whole genome shotgun (WGS) entry which is preliminary data.</text>
</comment>
<dbReference type="AlphaFoldDB" id="A0A8J5EY88"/>
<gene>
    <name evidence="2" type="ORF">ZIOFF_066078</name>
</gene>
<name>A0A8J5EY88_ZINOF</name>
<protein>
    <submittedName>
        <fullName evidence="2">Uncharacterized protein</fullName>
    </submittedName>
</protein>
<accession>A0A8J5EY88</accession>